<dbReference type="GO" id="GO:0005759">
    <property type="term" value="C:mitochondrial matrix"/>
    <property type="evidence" value="ECO:0007669"/>
    <property type="project" value="TreeGrafter"/>
</dbReference>
<dbReference type="OrthoDB" id="15808at2759"/>
<dbReference type="eggNOG" id="KOG2713">
    <property type="taxonomic scope" value="Eukaryota"/>
</dbReference>
<accession>W2RWB8</accession>
<dbReference type="RefSeq" id="XP_008717458.1">
    <property type="nucleotide sequence ID" value="XM_008719236.1"/>
</dbReference>
<evidence type="ECO:0000256" key="9">
    <source>
        <dbReference type="ARBA" id="ARBA00030268"/>
    </source>
</evidence>
<dbReference type="InterPro" id="IPR050203">
    <property type="entry name" value="Trp-tRNA_synthetase"/>
</dbReference>
<keyword evidence="5 10" id="KW-0547">Nucleotide-binding</keyword>
<evidence type="ECO:0000256" key="7">
    <source>
        <dbReference type="ARBA" id="ARBA00022917"/>
    </source>
</evidence>
<dbReference type="PANTHER" id="PTHR43766">
    <property type="entry name" value="TRYPTOPHAN--TRNA LIGASE, MITOCHONDRIAL"/>
    <property type="match status" value="1"/>
</dbReference>
<keyword evidence="7 10" id="KW-0648">Protein biosynthesis</keyword>
<dbReference type="AlphaFoldDB" id="W2RWB8"/>
<comment type="similarity">
    <text evidence="2 10">Belongs to the class-I aminoacyl-tRNA synthetase family.</text>
</comment>
<dbReference type="InterPro" id="IPR014729">
    <property type="entry name" value="Rossmann-like_a/b/a_fold"/>
</dbReference>
<dbReference type="CDD" id="cd00806">
    <property type="entry name" value="TrpRS_core"/>
    <property type="match status" value="1"/>
</dbReference>
<dbReference type="Gene3D" id="1.10.240.10">
    <property type="entry name" value="Tyrosyl-Transfer RNA Synthetase"/>
    <property type="match status" value="1"/>
</dbReference>
<organism evidence="11 12">
    <name type="scientific">Cyphellophora europaea (strain CBS 101466)</name>
    <name type="common">Phialophora europaea</name>
    <dbReference type="NCBI Taxonomy" id="1220924"/>
    <lineage>
        <taxon>Eukaryota</taxon>
        <taxon>Fungi</taxon>
        <taxon>Dikarya</taxon>
        <taxon>Ascomycota</taxon>
        <taxon>Pezizomycotina</taxon>
        <taxon>Eurotiomycetes</taxon>
        <taxon>Chaetothyriomycetidae</taxon>
        <taxon>Chaetothyriales</taxon>
        <taxon>Cyphellophoraceae</taxon>
        <taxon>Cyphellophora</taxon>
    </lineage>
</organism>
<dbReference type="SUPFAM" id="SSF52374">
    <property type="entry name" value="Nucleotidylyl transferase"/>
    <property type="match status" value="1"/>
</dbReference>
<dbReference type="InterPro" id="IPR002306">
    <property type="entry name" value="Trp-tRNA-ligase"/>
</dbReference>
<proteinExistence type="inferred from homology"/>
<dbReference type="InterPro" id="IPR002305">
    <property type="entry name" value="aa-tRNA-synth_Ic"/>
</dbReference>
<dbReference type="Gene3D" id="3.40.50.620">
    <property type="entry name" value="HUPs"/>
    <property type="match status" value="1"/>
</dbReference>
<keyword evidence="6 10" id="KW-0067">ATP-binding</keyword>
<dbReference type="PRINTS" id="PR01039">
    <property type="entry name" value="TRNASYNTHTRP"/>
</dbReference>
<gene>
    <name evidence="11" type="ORF">HMPREF1541_04892</name>
</gene>
<dbReference type="Pfam" id="PF00579">
    <property type="entry name" value="tRNA-synt_1b"/>
    <property type="match status" value="1"/>
</dbReference>
<dbReference type="EMBL" id="KB822720">
    <property type="protein sequence ID" value="ETN40615.1"/>
    <property type="molecule type" value="Genomic_DNA"/>
</dbReference>
<evidence type="ECO:0000256" key="4">
    <source>
        <dbReference type="ARBA" id="ARBA00022598"/>
    </source>
</evidence>
<evidence type="ECO:0000256" key="8">
    <source>
        <dbReference type="ARBA" id="ARBA00023146"/>
    </source>
</evidence>
<protein>
    <recommendedName>
        <fullName evidence="3">tryptophan--tRNA ligase</fullName>
        <ecNumber evidence="3">6.1.1.2</ecNumber>
    </recommendedName>
    <alternativeName>
        <fullName evidence="9">Tryptophanyl-tRNA synthetase</fullName>
    </alternativeName>
</protein>
<keyword evidence="4 10" id="KW-0436">Ligase</keyword>
<evidence type="ECO:0000256" key="6">
    <source>
        <dbReference type="ARBA" id="ARBA00022840"/>
    </source>
</evidence>
<dbReference type="FunCoup" id="W2RWB8">
    <property type="interactions" value="403"/>
</dbReference>
<evidence type="ECO:0000256" key="10">
    <source>
        <dbReference type="RuleBase" id="RU363036"/>
    </source>
</evidence>
<evidence type="ECO:0000313" key="11">
    <source>
        <dbReference type="EMBL" id="ETN40615.1"/>
    </source>
</evidence>
<dbReference type="InterPro" id="IPR001412">
    <property type="entry name" value="aa-tRNA-synth_I_CS"/>
</dbReference>
<dbReference type="FunFam" id="1.10.240.10:FF:000002">
    <property type="entry name" value="Tryptophan--tRNA ligase"/>
    <property type="match status" value="1"/>
</dbReference>
<dbReference type="NCBIfam" id="TIGR00233">
    <property type="entry name" value="trpS"/>
    <property type="match status" value="1"/>
</dbReference>
<dbReference type="GeneID" id="19972231"/>
<dbReference type="InParanoid" id="W2RWB8"/>
<evidence type="ECO:0000256" key="2">
    <source>
        <dbReference type="ARBA" id="ARBA00005594"/>
    </source>
</evidence>
<dbReference type="Proteomes" id="UP000030752">
    <property type="component" value="Unassembled WGS sequence"/>
</dbReference>
<dbReference type="PANTHER" id="PTHR43766:SF1">
    <property type="entry name" value="TRYPTOPHAN--TRNA LIGASE, MITOCHONDRIAL"/>
    <property type="match status" value="1"/>
</dbReference>
<dbReference type="GO" id="GO:0004830">
    <property type="term" value="F:tryptophan-tRNA ligase activity"/>
    <property type="evidence" value="ECO:0007669"/>
    <property type="project" value="UniProtKB-EC"/>
</dbReference>
<dbReference type="GO" id="GO:0070183">
    <property type="term" value="P:mitochondrial tryptophanyl-tRNA aminoacylation"/>
    <property type="evidence" value="ECO:0007669"/>
    <property type="project" value="EnsemblFungi"/>
</dbReference>
<dbReference type="HOGENOM" id="CLU_029244_1_3_1"/>
<name>W2RWB8_CYPE1</name>
<evidence type="ECO:0000256" key="1">
    <source>
        <dbReference type="ARBA" id="ARBA00004173"/>
    </source>
</evidence>
<keyword evidence="12" id="KW-1185">Reference proteome</keyword>
<sequence length="402" mass="44768">MSRCIQRVLLRSSRWQLPTRLEITSKRCHLAPPAKTYSTSSGIPSTTYPSVFSGIQPTGVPHLGNYLGALRQWVDLQSQALTNPTHDPSSLIFSIVDLHALTGHRSSALLAQHRKESFVSLLAIGLTPQHSTLFLQSDVPHHASLHWILSTVASTGYLNRMTQWKSKLSLPDTATLTDSTAIEKLRLGLFSYPVLQAADILLYRPAVVPVGEDQAQHIEFARTLARSFNSAYCEDGEPLFTPPEVQISEARRIMSLRRPAQKMSKSDVDPKSRILITDSAEEIHAKVKGAVTDSEEGISYEPARRPGVANLLDILRFVKRDERAPEMLAGEVQCLSKKDFKVLVADAVVEELAPVRDRYLQLMAEGNAEVKEAYEGGLERATRKAEETMKLVKERLGLVEWR</sequence>
<dbReference type="EC" id="6.1.1.2" evidence="3"/>
<evidence type="ECO:0000313" key="12">
    <source>
        <dbReference type="Proteomes" id="UP000030752"/>
    </source>
</evidence>
<comment type="subcellular location">
    <subcellularLocation>
        <location evidence="1">Mitochondrion</location>
    </subcellularLocation>
</comment>
<evidence type="ECO:0000256" key="3">
    <source>
        <dbReference type="ARBA" id="ARBA00013161"/>
    </source>
</evidence>
<evidence type="ECO:0000256" key="5">
    <source>
        <dbReference type="ARBA" id="ARBA00022741"/>
    </source>
</evidence>
<reference evidence="11 12" key="1">
    <citation type="submission" date="2013-03" db="EMBL/GenBank/DDBJ databases">
        <title>The Genome Sequence of Phialophora europaea CBS 101466.</title>
        <authorList>
            <consortium name="The Broad Institute Genomics Platform"/>
            <person name="Cuomo C."/>
            <person name="de Hoog S."/>
            <person name="Gorbushina A."/>
            <person name="Walker B."/>
            <person name="Young S.K."/>
            <person name="Zeng Q."/>
            <person name="Gargeya S."/>
            <person name="Fitzgerald M."/>
            <person name="Haas B."/>
            <person name="Abouelleil A."/>
            <person name="Allen A.W."/>
            <person name="Alvarado L."/>
            <person name="Arachchi H.M."/>
            <person name="Berlin A.M."/>
            <person name="Chapman S.B."/>
            <person name="Gainer-Dewar J."/>
            <person name="Goldberg J."/>
            <person name="Griggs A."/>
            <person name="Gujja S."/>
            <person name="Hansen M."/>
            <person name="Howarth C."/>
            <person name="Imamovic A."/>
            <person name="Ireland A."/>
            <person name="Larimer J."/>
            <person name="McCowan C."/>
            <person name="Murphy C."/>
            <person name="Pearson M."/>
            <person name="Poon T.W."/>
            <person name="Priest M."/>
            <person name="Roberts A."/>
            <person name="Saif S."/>
            <person name="Shea T."/>
            <person name="Sisk P."/>
            <person name="Sykes S."/>
            <person name="Wortman J."/>
            <person name="Nusbaum C."/>
            <person name="Birren B."/>
        </authorList>
    </citation>
    <scope>NUCLEOTIDE SEQUENCE [LARGE SCALE GENOMIC DNA]</scope>
    <source>
        <strain evidence="11 12">CBS 101466</strain>
    </source>
</reference>
<dbReference type="PROSITE" id="PS00178">
    <property type="entry name" value="AA_TRNA_LIGASE_I"/>
    <property type="match status" value="1"/>
</dbReference>
<dbReference type="STRING" id="1220924.W2RWB8"/>
<keyword evidence="8 10" id="KW-0030">Aminoacyl-tRNA synthetase</keyword>
<dbReference type="GO" id="GO:0005524">
    <property type="term" value="F:ATP binding"/>
    <property type="evidence" value="ECO:0007669"/>
    <property type="project" value="UniProtKB-KW"/>
</dbReference>
<dbReference type="VEuPathDB" id="FungiDB:HMPREF1541_04892"/>